<keyword evidence="1" id="KW-0472">Membrane</keyword>
<evidence type="ECO:0000313" key="3">
    <source>
        <dbReference type="Proteomes" id="UP000050969"/>
    </source>
</evidence>
<keyword evidence="1" id="KW-1133">Transmembrane helix</keyword>
<dbReference type="EMBL" id="JQCE01000006">
    <property type="protein sequence ID" value="KRO17938.1"/>
    <property type="molecule type" value="Genomic_DNA"/>
</dbReference>
<reference evidence="2 3" key="1">
    <citation type="journal article" date="2015" name="Genome Announc.">
        <title>Expanding the biotechnology potential of lactobacilli through comparative genomics of 213 strains and associated genera.</title>
        <authorList>
            <person name="Sun Z."/>
            <person name="Harris H.M."/>
            <person name="McCann A."/>
            <person name="Guo C."/>
            <person name="Argimon S."/>
            <person name="Zhang W."/>
            <person name="Yang X."/>
            <person name="Jeffery I.B."/>
            <person name="Cooney J.C."/>
            <person name="Kagawa T.F."/>
            <person name="Liu W."/>
            <person name="Song Y."/>
            <person name="Salvetti E."/>
            <person name="Wrobel A."/>
            <person name="Rasinkangas P."/>
            <person name="Parkhill J."/>
            <person name="Rea M.C."/>
            <person name="O'Sullivan O."/>
            <person name="Ritari J."/>
            <person name="Douillard F.P."/>
            <person name="Paul Ross R."/>
            <person name="Yang R."/>
            <person name="Briner A.E."/>
            <person name="Felis G.E."/>
            <person name="de Vos W.M."/>
            <person name="Barrangou R."/>
            <person name="Klaenhammer T.R."/>
            <person name="Caufield P.W."/>
            <person name="Cui Y."/>
            <person name="Zhang H."/>
            <person name="O'Toole P.W."/>
        </authorList>
    </citation>
    <scope>NUCLEOTIDE SEQUENCE [LARGE SCALE GENOMIC DNA]</scope>
    <source>
        <strain evidence="2 3">DSM 24301</strain>
    </source>
</reference>
<dbReference type="PATRIC" id="fig|1293598.4.peg.1806"/>
<evidence type="ECO:0000256" key="1">
    <source>
        <dbReference type="SAM" id="Phobius"/>
    </source>
</evidence>
<feature type="transmembrane region" description="Helical" evidence="1">
    <location>
        <begin position="173"/>
        <end position="193"/>
    </location>
</feature>
<dbReference type="Pfam" id="PF07907">
    <property type="entry name" value="YibE_F"/>
    <property type="match status" value="1"/>
</dbReference>
<comment type="caution">
    <text evidence="2">The sequence shown here is derived from an EMBL/GenBank/DDBJ whole genome shotgun (WGS) entry which is preliminary data.</text>
</comment>
<feature type="transmembrane region" description="Helical" evidence="1">
    <location>
        <begin position="79"/>
        <end position="98"/>
    </location>
</feature>
<name>A0A0R2MZK6_9LACO</name>
<dbReference type="PANTHER" id="PTHR41771:SF1">
    <property type="entry name" value="MEMBRANE PROTEIN"/>
    <property type="match status" value="1"/>
</dbReference>
<organism evidence="2 3">
    <name type="scientific">Lacticaseibacillus saniviri JCM 17471 = DSM 24301</name>
    <dbReference type="NCBI Taxonomy" id="1293598"/>
    <lineage>
        <taxon>Bacteria</taxon>
        <taxon>Bacillati</taxon>
        <taxon>Bacillota</taxon>
        <taxon>Bacilli</taxon>
        <taxon>Lactobacillales</taxon>
        <taxon>Lactobacillaceae</taxon>
        <taxon>Lacticaseibacillus</taxon>
    </lineage>
</organism>
<feature type="transmembrane region" description="Helical" evidence="1">
    <location>
        <begin position="128"/>
        <end position="152"/>
    </location>
</feature>
<keyword evidence="1" id="KW-0812">Transmembrane</keyword>
<keyword evidence="3" id="KW-1185">Reference proteome</keyword>
<dbReference type="PIRSF" id="PIRSF031503">
    <property type="entry name" value="UCP031503_mp"/>
    <property type="match status" value="1"/>
</dbReference>
<sequence length="240" mass="25350">MNGILALILVLFVLLLAVEGKHAVTTFTSLALNALLLIVTIILIAGGFQPIGVALVLGVLGLSITIFMNSQNTKIAGPAFLASMLVLLGLAGLMWVLVTYGVTGGFGDEDGETLEGFSLLIGVSFKQIMIATGIMSALGAVAEVAIAVAAGLTTADLDTPQAQHELTSEIIGTAMNTLFFGFFGGFAALFIWFVRLHYDVSQLLNNKVLVGELFQVLAAMLAVLVTGPLTTWIINRRRRK</sequence>
<dbReference type="InterPro" id="IPR014564">
    <property type="entry name" value="UCP031503_TM"/>
</dbReference>
<proteinExistence type="predicted"/>
<gene>
    <name evidence="2" type="ORF">IV56_GL001732</name>
</gene>
<dbReference type="RefSeq" id="WP_054776855.1">
    <property type="nucleotide sequence ID" value="NZ_BBBX01000004.1"/>
</dbReference>
<dbReference type="PANTHER" id="PTHR41771">
    <property type="entry name" value="MEMBRANE PROTEIN-RELATED"/>
    <property type="match status" value="1"/>
</dbReference>
<dbReference type="Proteomes" id="UP000050969">
    <property type="component" value="Unassembled WGS sequence"/>
</dbReference>
<dbReference type="OrthoDB" id="2414035at2"/>
<protein>
    <submittedName>
        <fullName evidence="2">Membrane protein</fullName>
    </submittedName>
</protein>
<accession>A0A0R2MZK6</accession>
<feature type="transmembrane region" description="Helical" evidence="1">
    <location>
        <begin position="213"/>
        <end position="234"/>
    </location>
</feature>
<evidence type="ECO:0000313" key="2">
    <source>
        <dbReference type="EMBL" id="KRO17938.1"/>
    </source>
</evidence>
<feature type="transmembrane region" description="Helical" evidence="1">
    <location>
        <begin position="36"/>
        <end position="67"/>
    </location>
</feature>
<dbReference type="InterPro" id="IPR012507">
    <property type="entry name" value="YibE_F"/>
</dbReference>
<dbReference type="STRING" id="1293598.IV56_GL001732"/>
<dbReference type="AlphaFoldDB" id="A0A0R2MZK6"/>